<dbReference type="Pfam" id="PF10585">
    <property type="entry name" value="UBA_E1_SCCH"/>
    <property type="match status" value="1"/>
</dbReference>
<dbReference type="GO" id="GO:0005737">
    <property type="term" value="C:cytoplasm"/>
    <property type="evidence" value="ECO:0007669"/>
    <property type="project" value="TreeGrafter"/>
</dbReference>
<dbReference type="Gene3D" id="3.40.50.720">
    <property type="entry name" value="NAD(P)-binding Rossmann-like Domain"/>
    <property type="match status" value="1"/>
</dbReference>
<dbReference type="InterPro" id="IPR042063">
    <property type="entry name" value="Ubi_acti_E1_SCCH"/>
</dbReference>
<keyword evidence="3" id="KW-0436">Ligase</keyword>
<organism evidence="5 6">
    <name type="scientific">Hucho hucho</name>
    <name type="common">huchen</name>
    <dbReference type="NCBI Taxonomy" id="62062"/>
    <lineage>
        <taxon>Eukaryota</taxon>
        <taxon>Metazoa</taxon>
        <taxon>Chordata</taxon>
        <taxon>Craniata</taxon>
        <taxon>Vertebrata</taxon>
        <taxon>Euteleostomi</taxon>
        <taxon>Actinopterygii</taxon>
        <taxon>Neopterygii</taxon>
        <taxon>Teleostei</taxon>
        <taxon>Protacanthopterygii</taxon>
        <taxon>Salmoniformes</taxon>
        <taxon>Salmonidae</taxon>
        <taxon>Salmoninae</taxon>
        <taxon>Hucho</taxon>
    </lineage>
</organism>
<dbReference type="InterPro" id="IPR038252">
    <property type="entry name" value="UBA_E1_C_sf"/>
</dbReference>
<proteinExistence type="inferred from homology"/>
<dbReference type="InterPro" id="IPR000594">
    <property type="entry name" value="ThiF_NAD_FAD-bd"/>
</dbReference>
<dbReference type="InterPro" id="IPR035985">
    <property type="entry name" value="Ubiquitin-activating_enz"/>
</dbReference>
<dbReference type="GO" id="GO:0006511">
    <property type="term" value="P:ubiquitin-dependent protein catabolic process"/>
    <property type="evidence" value="ECO:0007669"/>
    <property type="project" value="TreeGrafter"/>
</dbReference>
<name>A0A4W5LHG7_9TELE</name>
<comment type="pathway">
    <text evidence="1">Protein modification; protein ubiquitination.</text>
</comment>
<evidence type="ECO:0000313" key="5">
    <source>
        <dbReference type="Ensembl" id="ENSHHUP00000025314.1"/>
    </source>
</evidence>
<dbReference type="GeneTree" id="ENSGT00940000158826"/>
<dbReference type="UniPathway" id="UPA00143"/>
<evidence type="ECO:0000256" key="3">
    <source>
        <dbReference type="ARBA" id="ARBA00022598"/>
    </source>
</evidence>
<accession>A0A4W5LHG7</accession>
<evidence type="ECO:0000256" key="1">
    <source>
        <dbReference type="ARBA" id="ARBA00004906"/>
    </source>
</evidence>
<dbReference type="InterPro" id="IPR019572">
    <property type="entry name" value="UBA_E1_SCCH"/>
</dbReference>
<dbReference type="GO" id="GO:0004839">
    <property type="term" value="F:ubiquitin activating enzyme activity"/>
    <property type="evidence" value="ECO:0007669"/>
    <property type="project" value="TreeGrafter"/>
</dbReference>
<dbReference type="AlphaFoldDB" id="A0A4W5LHG7"/>
<dbReference type="GO" id="GO:0006974">
    <property type="term" value="P:DNA damage response"/>
    <property type="evidence" value="ECO:0007669"/>
    <property type="project" value="TreeGrafter"/>
</dbReference>
<dbReference type="Proteomes" id="UP000314982">
    <property type="component" value="Unassembled WGS sequence"/>
</dbReference>
<reference evidence="6" key="1">
    <citation type="submission" date="2018-06" db="EMBL/GenBank/DDBJ databases">
        <title>Genome assembly of Danube salmon.</title>
        <authorList>
            <person name="Macqueen D.J."/>
            <person name="Gundappa M.K."/>
        </authorList>
    </citation>
    <scope>NUCLEOTIDE SEQUENCE [LARGE SCALE GENOMIC DNA]</scope>
</reference>
<dbReference type="SMART" id="SM00985">
    <property type="entry name" value="UBA_e1_C"/>
    <property type="match status" value="1"/>
</dbReference>
<dbReference type="PANTHER" id="PTHR10953:SF186">
    <property type="entry name" value="UBIQUITIN-LIKE MODIFIER-ACTIVATING ENZYME 6"/>
    <property type="match status" value="1"/>
</dbReference>
<dbReference type="Gene3D" id="1.10.10.2660">
    <property type="entry name" value="Ubiquitin-activating enzyme E1, SCCH domain"/>
    <property type="match status" value="1"/>
</dbReference>
<reference evidence="5" key="2">
    <citation type="submission" date="2025-08" db="UniProtKB">
        <authorList>
            <consortium name="Ensembl"/>
        </authorList>
    </citation>
    <scope>IDENTIFICATION</scope>
</reference>
<protein>
    <submittedName>
        <fullName evidence="5">Ubiquitin like modifier activating enzyme 6</fullName>
    </submittedName>
</protein>
<dbReference type="InterPro" id="IPR045886">
    <property type="entry name" value="ThiF/MoeB/HesA"/>
</dbReference>
<dbReference type="PANTHER" id="PTHR10953">
    <property type="entry name" value="UBIQUITIN-ACTIVATING ENZYME E1"/>
    <property type="match status" value="1"/>
</dbReference>
<feature type="domain" description="Ubiquitin-activating enzyme E1 C-terminal" evidence="4">
    <location>
        <begin position="427"/>
        <end position="549"/>
    </location>
</feature>
<dbReference type="STRING" id="62062.ENSHHUP00000025314"/>
<evidence type="ECO:0000313" key="6">
    <source>
        <dbReference type="Proteomes" id="UP000314982"/>
    </source>
</evidence>
<keyword evidence="6" id="KW-1185">Reference proteome</keyword>
<comment type="similarity">
    <text evidence="2">Belongs to the ubiquitin-activating E1 family.</text>
</comment>
<dbReference type="Gene3D" id="3.10.290.60">
    <property type="entry name" value="Ubiquitin-activating enzyme E1, UFD domain"/>
    <property type="match status" value="1"/>
</dbReference>
<evidence type="ECO:0000256" key="2">
    <source>
        <dbReference type="ARBA" id="ARBA00005673"/>
    </source>
</evidence>
<dbReference type="Pfam" id="PF00899">
    <property type="entry name" value="ThiF"/>
    <property type="match status" value="1"/>
</dbReference>
<reference evidence="5" key="3">
    <citation type="submission" date="2025-09" db="UniProtKB">
        <authorList>
            <consortium name="Ensembl"/>
        </authorList>
    </citation>
    <scope>IDENTIFICATION</scope>
</reference>
<dbReference type="SUPFAM" id="SSF69572">
    <property type="entry name" value="Activating enzymes of the ubiquitin-like proteins"/>
    <property type="match status" value="1"/>
</dbReference>
<dbReference type="Pfam" id="PF09358">
    <property type="entry name" value="E1_UFD"/>
    <property type="match status" value="1"/>
</dbReference>
<dbReference type="InterPro" id="IPR018965">
    <property type="entry name" value="Ub-activating_enz_E1_C"/>
</dbReference>
<sequence>VTTSSSLYREYGSGHQLQDDVLTQRNRALAVHPRVAELNPYVHVDTSSSSLDLSTDLSFLKRYQVRETHRHTRLVDEKEGRKEGWFEGTDGVVDDRVLGGWCLLQVGCGAIGCEMLKNFALLGVGLAKSSGEVCVTDPDLIEKSNLNRQFLFRSQHIQKPKSTTAAVATLEINPEMQVDAHLDKVCPATEGVYNDLFYSRLHLVVTALDNVEARRYVDSRSVSNQKALLDSGTMGTKGHTEIIVPNLTESYNSHRDPPEEEIPFCTLKSFPAVIEHTIQWARDKFESAFAHKPTIYNMFWQTHSSAEAVLQRMQQRETLEGAFQVVKLLSRRPSQWEHCIVLARLKFDKYFKRKALQLLHSFPLDTRLKDGSLFWQSPKRPPSPIEFDLKDSLLWSRLGVVSEWLCCAPQVSLELVKVVGGYGFDSFNNCFFNLAIPVMVLTEAAPVRRTQIREDISFSIWDRWTVWGHQHFSLSDFINAVLVKYGIEPTMVVHGVKMLYVPVMPGHNKRLKLTMQKLIKPSVDRRYVDLTVSFAPESDGDEDLPGPPVRYFFSPDGDAHTA</sequence>
<dbReference type="GO" id="GO:0005634">
    <property type="term" value="C:nucleus"/>
    <property type="evidence" value="ECO:0007669"/>
    <property type="project" value="TreeGrafter"/>
</dbReference>
<evidence type="ECO:0000259" key="4">
    <source>
        <dbReference type="SMART" id="SM00985"/>
    </source>
</evidence>
<dbReference type="FunFam" id="3.10.290.60:FF:000003">
    <property type="entry name" value="Ubiquitin-like modifier activating enzyme 6"/>
    <property type="match status" value="1"/>
</dbReference>
<dbReference type="Ensembl" id="ENSHHUT00000026307.1">
    <property type="protein sequence ID" value="ENSHHUP00000025314.1"/>
    <property type="gene ID" value="ENSHHUG00000015944.1"/>
</dbReference>